<dbReference type="Pfam" id="PF02900">
    <property type="entry name" value="LigB"/>
    <property type="match status" value="1"/>
</dbReference>
<dbReference type="STRING" id="426128.SAMN05660297_02053"/>
<dbReference type="PANTHER" id="PTHR13016">
    <property type="entry name" value="AMMECR1 HOMOLOG"/>
    <property type="match status" value="1"/>
</dbReference>
<feature type="domain" description="AMMECR1" evidence="1">
    <location>
        <begin position="298"/>
        <end position="476"/>
    </location>
</feature>
<dbReference type="Proteomes" id="UP000199568">
    <property type="component" value="Unassembled WGS sequence"/>
</dbReference>
<evidence type="ECO:0000313" key="2">
    <source>
        <dbReference type="EMBL" id="SET33257.1"/>
    </source>
</evidence>
<proteinExistence type="predicted"/>
<dbReference type="PANTHER" id="PTHR13016:SF0">
    <property type="entry name" value="AMME SYNDROME CANDIDATE GENE 1 PROTEIN"/>
    <property type="match status" value="1"/>
</dbReference>
<dbReference type="OrthoDB" id="159752at2"/>
<dbReference type="RefSeq" id="WP_090443261.1">
    <property type="nucleotide sequence ID" value="NZ_FOHU01000008.1"/>
</dbReference>
<dbReference type="InterPro" id="IPR023473">
    <property type="entry name" value="AMMECR1"/>
</dbReference>
<dbReference type="Gene3D" id="3.30.1490.150">
    <property type="entry name" value="Hypothetical protein ph0010, domain 2"/>
    <property type="match status" value="1"/>
</dbReference>
<dbReference type="PROSITE" id="PS51112">
    <property type="entry name" value="AMMECR1"/>
    <property type="match status" value="1"/>
</dbReference>
<dbReference type="CDD" id="cd07951">
    <property type="entry name" value="ED_3B_N_AMMECR1"/>
    <property type="match status" value="1"/>
</dbReference>
<gene>
    <name evidence="2" type="ORF">SAMN05660297_02053</name>
</gene>
<dbReference type="AlphaFoldDB" id="A0A1I0DNH6"/>
<dbReference type="Pfam" id="PF01871">
    <property type="entry name" value="AMMECR1"/>
    <property type="match status" value="1"/>
</dbReference>
<dbReference type="Gene3D" id="3.30.700.20">
    <property type="entry name" value="Hypothetical protein ph0010, domain 1"/>
    <property type="match status" value="1"/>
</dbReference>
<dbReference type="NCBIfam" id="TIGR00296">
    <property type="entry name" value="TIGR00296 family protein"/>
    <property type="match status" value="1"/>
</dbReference>
<evidence type="ECO:0000313" key="3">
    <source>
        <dbReference type="Proteomes" id="UP000199568"/>
    </source>
</evidence>
<dbReference type="GO" id="GO:0016702">
    <property type="term" value="F:oxidoreductase activity, acting on single donors with incorporation of molecular oxygen, incorporation of two atoms of oxygen"/>
    <property type="evidence" value="ECO:0007669"/>
    <property type="project" value="UniProtKB-ARBA"/>
</dbReference>
<protein>
    <submittedName>
        <fullName evidence="2">Uncharacterized protein, PH0010 family/AmmeMemoRadiSam system protein A/AmmeMemoRadiSam system protein B</fullName>
    </submittedName>
</protein>
<dbReference type="InterPro" id="IPR036071">
    <property type="entry name" value="AMMECR1_dom_sf"/>
</dbReference>
<keyword evidence="3" id="KW-1185">Reference proteome</keyword>
<dbReference type="EMBL" id="FOHU01000008">
    <property type="protein sequence ID" value="SET33257.1"/>
    <property type="molecule type" value="Genomic_DNA"/>
</dbReference>
<evidence type="ECO:0000259" key="1">
    <source>
        <dbReference type="PROSITE" id="PS51112"/>
    </source>
</evidence>
<dbReference type="InterPro" id="IPR004183">
    <property type="entry name" value="Xdiol_dOase_suB"/>
</dbReference>
<dbReference type="InterPro" id="IPR027623">
    <property type="entry name" value="AmmeMemoSam_A"/>
</dbReference>
<accession>A0A1I0DNH6</accession>
<reference evidence="2 3" key="1">
    <citation type="submission" date="2016-10" db="EMBL/GenBank/DDBJ databases">
        <authorList>
            <person name="de Groot N.N."/>
        </authorList>
    </citation>
    <scope>NUCLEOTIDE SEQUENCE [LARGE SCALE GENOMIC DNA]</scope>
    <source>
        <strain evidence="2 3">DSM 18979</strain>
    </source>
</reference>
<sequence>MKKLQGVAISPHPPIIILEVGGGREREAQKTIDGMTKMVKTIAEKQPELIVLITPHGTVFQDGVSVLAEETLKGDLSKFGVSSLKLEKSMNIDFIKALATEFEKNQAPSVFLNKSLAIKYDVKVELDHGAFVPLYYLDRYWKDYKIAHITIGILSQVELYEIGKIIRDTVEKTNDNTIIIASGDLSHCLVEDGPYPYHPMGEVFDKKIVQAVEAGDIGAIINMSDSIADPAGECGLKPITMALGALDGYEIEPKVFSYEGPFGVGYLTAFIEASENTRESILEKEKKKIEEQYHQKRKMESPYVALARNTIEDWIEKGKKFNFNQYKKEIEDSTWKHDVEEKRAGAFVSIHKNGELRGCIGTIEATEKNIAEEIIRNAIQAAVDDPRFSPIREEELKALEIKVDILHDKETVDTLAELDVEKYGVIVEAGYKRGLLLPNLEGVNTVEEQINIAKKKAGIQDGEKIKIYRFEVTRYQ</sequence>
<dbReference type="GO" id="GO:0008198">
    <property type="term" value="F:ferrous iron binding"/>
    <property type="evidence" value="ECO:0007669"/>
    <property type="project" value="InterPro"/>
</dbReference>
<dbReference type="NCBIfam" id="TIGR04336">
    <property type="entry name" value="AmmeMemoSam_B"/>
    <property type="match status" value="1"/>
</dbReference>
<dbReference type="InterPro" id="IPR002733">
    <property type="entry name" value="AMMECR1_domain"/>
</dbReference>
<dbReference type="Gene3D" id="3.40.830.10">
    <property type="entry name" value="LigB-like"/>
    <property type="match status" value="1"/>
</dbReference>
<name>A0A1I0DNH6_9FIRM</name>
<dbReference type="InterPro" id="IPR027485">
    <property type="entry name" value="AMMECR1_N"/>
</dbReference>
<dbReference type="SUPFAM" id="SSF53213">
    <property type="entry name" value="LigB-like"/>
    <property type="match status" value="1"/>
</dbReference>
<dbReference type="SUPFAM" id="SSF143447">
    <property type="entry name" value="AMMECR1-like"/>
    <property type="match status" value="1"/>
</dbReference>
<dbReference type="NCBIfam" id="TIGR04335">
    <property type="entry name" value="AmmeMemoSam_A"/>
    <property type="match status" value="1"/>
</dbReference>
<organism evidence="2 3">
    <name type="scientific">Natronincola peptidivorans</name>
    <dbReference type="NCBI Taxonomy" id="426128"/>
    <lineage>
        <taxon>Bacteria</taxon>
        <taxon>Bacillati</taxon>
        <taxon>Bacillota</taxon>
        <taxon>Clostridia</taxon>
        <taxon>Peptostreptococcales</taxon>
        <taxon>Natronincolaceae</taxon>
        <taxon>Natronincola</taxon>
    </lineage>
</organism>